<dbReference type="RefSeq" id="WP_093326742.1">
    <property type="nucleotide sequence ID" value="NZ_FOAF01000004.1"/>
</dbReference>
<dbReference type="Gene3D" id="3.30.420.40">
    <property type="match status" value="2"/>
</dbReference>
<dbReference type="CDD" id="cd23763">
    <property type="entry name" value="ASKHA_ATPase_ROK"/>
    <property type="match status" value="1"/>
</dbReference>
<name>A0A1H7THE2_OLID1</name>
<comment type="similarity">
    <text evidence="1">Belongs to the ROK (NagC/XylR) family.</text>
</comment>
<sequence length="290" mass="31455">MNNKIVVGCDIGGSHISTALVDLENRILVEDTFERQTVNSHDEIAAIIDSWSDCIQSSMKKGNLETTAIGIAIPGPFDYEKGVSLMKNQNKYEALYEINVKVLLAKKIGINTEDITFLNDAACFLQGEMFAGAGVLFKRAVGLTLGTGLGSALFLNGHAEDGDLWCVKFRESIAEDYLSGHWLKSTYIKRTGKHIESVKALCAIAEADADASAILREFGYTLAEFVSEHLLDKEPEGLILGGNIAKGYEHFLSHTQDRLKERGISLPIKIAQLGEMAAIYGAAGALKTGL</sequence>
<proteinExistence type="inferred from homology"/>
<dbReference type="OrthoDB" id="49666at2"/>
<dbReference type="Proteomes" id="UP000199421">
    <property type="component" value="Unassembled WGS sequence"/>
</dbReference>
<gene>
    <name evidence="2" type="ORF">SAMN05661044_03517</name>
</gene>
<dbReference type="AlphaFoldDB" id="A0A1H7THE2"/>
<reference evidence="3" key="1">
    <citation type="submission" date="2016-10" db="EMBL/GenBank/DDBJ databases">
        <authorList>
            <person name="Varghese N."/>
            <person name="Submissions S."/>
        </authorList>
    </citation>
    <scope>NUCLEOTIDE SEQUENCE [LARGE SCALE GENOMIC DNA]</scope>
    <source>
        <strain evidence="3">DSM 18733</strain>
    </source>
</reference>
<dbReference type="GO" id="GO:0016301">
    <property type="term" value="F:kinase activity"/>
    <property type="evidence" value="ECO:0007669"/>
    <property type="project" value="UniProtKB-KW"/>
</dbReference>
<accession>A0A1H7THE2</accession>
<dbReference type="PANTHER" id="PTHR18964">
    <property type="entry name" value="ROK (REPRESSOR, ORF, KINASE) FAMILY"/>
    <property type="match status" value="1"/>
</dbReference>
<dbReference type="Pfam" id="PF00480">
    <property type="entry name" value="ROK"/>
    <property type="match status" value="1"/>
</dbReference>
<organism evidence="2 3">
    <name type="scientific">Olivibacter domesticus</name>
    <name type="common">Pseudosphingobacterium domesticum</name>
    <dbReference type="NCBI Taxonomy" id="407022"/>
    <lineage>
        <taxon>Bacteria</taxon>
        <taxon>Pseudomonadati</taxon>
        <taxon>Bacteroidota</taxon>
        <taxon>Sphingobacteriia</taxon>
        <taxon>Sphingobacteriales</taxon>
        <taxon>Sphingobacteriaceae</taxon>
        <taxon>Olivibacter</taxon>
    </lineage>
</organism>
<keyword evidence="3" id="KW-1185">Reference proteome</keyword>
<dbReference type="InterPro" id="IPR000600">
    <property type="entry name" value="ROK"/>
</dbReference>
<dbReference type="PANTHER" id="PTHR18964:SF149">
    <property type="entry name" value="BIFUNCTIONAL UDP-N-ACETYLGLUCOSAMINE 2-EPIMERASE_N-ACETYLMANNOSAMINE KINASE"/>
    <property type="match status" value="1"/>
</dbReference>
<dbReference type="STRING" id="407022.SAMN05661044_03517"/>
<keyword evidence="2" id="KW-0808">Transferase</keyword>
<dbReference type="EMBL" id="FOAF01000004">
    <property type="protein sequence ID" value="SEL83814.1"/>
    <property type="molecule type" value="Genomic_DNA"/>
</dbReference>
<evidence type="ECO:0000256" key="1">
    <source>
        <dbReference type="ARBA" id="ARBA00006479"/>
    </source>
</evidence>
<dbReference type="InterPro" id="IPR043129">
    <property type="entry name" value="ATPase_NBD"/>
</dbReference>
<protein>
    <submittedName>
        <fullName evidence="2">Glucokinase</fullName>
    </submittedName>
</protein>
<dbReference type="SUPFAM" id="SSF53067">
    <property type="entry name" value="Actin-like ATPase domain"/>
    <property type="match status" value="1"/>
</dbReference>
<evidence type="ECO:0000313" key="2">
    <source>
        <dbReference type="EMBL" id="SEL83814.1"/>
    </source>
</evidence>
<evidence type="ECO:0000313" key="3">
    <source>
        <dbReference type="Proteomes" id="UP000199421"/>
    </source>
</evidence>
<keyword evidence="2" id="KW-0418">Kinase</keyword>